<accession>A0AAP2DID6</accession>
<feature type="signal peptide" evidence="1">
    <location>
        <begin position="1"/>
        <end position="19"/>
    </location>
</feature>
<protein>
    <recommendedName>
        <fullName evidence="4">DUF4890 domain-containing protein</fullName>
    </recommendedName>
</protein>
<proteinExistence type="predicted"/>
<reference evidence="2 3" key="1">
    <citation type="submission" date="2021-05" db="EMBL/GenBank/DDBJ databases">
        <title>A Polyphasic approach of four new species of the genus Ohtaekwangia: Ohtaekwangia histidinii sp. nov., Ohtaekwangia cretensis sp. nov., Ohtaekwangia indiensis sp. nov., Ohtaekwangia reichenbachii sp. nov. from diverse environment.</title>
        <authorList>
            <person name="Octaviana S."/>
        </authorList>
    </citation>
    <scope>NUCLEOTIDE SEQUENCE [LARGE SCALE GENOMIC DNA]</scope>
    <source>
        <strain evidence="2 3">PWU4</strain>
    </source>
</reference>
<dbReference type="AlphaFoldDB" id="A0AAP2DID6"/>
<organism evidence="2 3">
    <name type="scientific">Chryseosolibacter histidini</name>
    <dbReference type="NCBI Taxonomy" id="2782349"/>
    <lineage>
        <taxon>Bacteria</taxon>
        <taxon>Pseudomonadati</taxon>
        <taxon>Bacteroidota</taxon>
        <taxon>Cytophagia</taxon>
        <taxon>Cytophagales</taxon>
        <taxon>Chryseotaleaceae</taxon>
        <taxon>Chryseosolibacter</taxon>
    </lineage>
</organism>
<gene>
    <name evidence="2" type="ORF">KK083_08330</name>
</gene>
<comment type="caution">
    <text evidence="2">The sequence shown here is derived from an EMBL/GenBank/DDBJ whole genome shotgun (WGS) entry which is preliminary data.</text>
</comment>
<keyword evidence="1" id="KW-0732">Signal</keyword>
<evidence type="ECO:0000313" key="2">
    <source>
        <dbReference type="EMBL" id="MBT1696875.1"/>
    </source>
</evidence>
<keyword evidence="3" id="KW-1185">Reference proteome</keyword>
<name>A0AAP2DID6_9BACT</name>
<dbReference type="RefSeq" id="WP_254162395.1">
    <property type="nucleotide sequence ID" value="NZ_JAHESF010000006.1"/>
</dbReference>
<dbReference type="EMBL" id="JAHESF010000006">
    <property type="protein sequence ID" value="MBT1696875.1"/>
    <property type="molecule type" value="Genomic_DNA"/>
</dbReference>
<feature type="chain" id="PRO_5043035031" description="DUF4890 domain-containing protein" evidence="1">
    <location>
        <begin position="20"/>
        <end position="120"/>
    </location>
</feature>
<sequence length="120" mass="13654">MKKSVVFLGLMMISSVIFAQRKIDPQAAAARQTEKMKTELALDDTQYASVKAINEDFAKKQTALRDNSALSREEKMTQMKALGTEKNEALKKVLTTDQNTKWEAYRANQMEHRKKGGRRS</sequence>
<evidence type="ECO:0008006" key="4">
    <source>
        <dbReference type="Google" id="ProtNLM"/>
    </source>
</evidence>
<evidence type="ECO:0000256" key="1">
    <source>
        <dbReference type="SAM" id="SignalP"/>
    </source>
</evidence>
<evidence type="ECO:0000313" key="3">
    <source>
        <dbReference type="Proteomes" id="UP001319200"/>
    </source>
</evidence>
<dbReference type="Proteomes" id="UP001319200">
    <property type="component" value="Unassembled WGS sequence"/>
</dbReference>